<organism evidence="3 4">
    <name type="scientific">Rhodofomes roseus</name>
    <dbReference type="NCBI Taxonomy" id="34475"/>
    <lineage>
        <taxon>Eukaryota</taxon>
        <taxon>Fungi</taxon>
        <taxon>Dikarya</taxon>
        <taxon>Basidiomycota</taxon>
        <taxon>Agaricomycotina</taxon>
        <taxon>Agaricomycetes</taxon>
        <taxon>Polyporales</taxon>
        <taxon>Rhodofomes</taxon>
    </lineage>
</organism>
<keyword evidence="2" id="KW-1133">Transmembrane helix</keyword>
<dbReference type="PANTHER" id="PTHR34391:SF2">
    <property type="entry name" value="TRP C-TERMINAL DOMAIN-CONTAINING PROTEIN"/>
    <property type="match status" value="1"/>
</dbReference>
<feature type="region of interest" description="Disordered" evidence="1">
    <location>
        <begin position="627"/>
        <end position="692"/>
    </location>
</feature>
<evidence type="ECO:0000256" key="1">
    <source>
        <dbReference type="SAM" id="MobiDB-lite"/>
    </source>
</evidence>
<feature type="transmembrane region" description="Helical" evidence="2">
    <location>
        <begin position="504"/>
        <end position="528"/>
    </location>
</feature>
<feature type="transmembrane region" description="Helical" evidence="2">
    <location>
        <begin position="534"/>
        <end position="556"/>
    </location>
</feature>
<evidence type="ECO:0000313" key="4">
    <source>
        <dbReference type="Proteomes" id="UP000298390"/>
    </source>
</evidence>
<dbReference type="EMBL" id="SEKV01000136">
    <property type="protein sequence ID" value="TFY63243.1"/>
    <property type="molecule type" value="Genomic_DNA"/>
</dbReference>
<feature type="compositionally biased region" description="Acidic residues" evidence="1">
    <location>
        <begin position="232"/>
        <end position="252"/>
    </location>
</feature>
<protein>
    <submittedName>
        <fullName evidence="3">Uncharacterized protein</fullName>
    </submittedName>
</protein>
<feature type="transmembrane region" description="Helical" evidence="2">
    <location>
        <begin position="474"/>
        <end position="492"/>
    </location>
</feature>
<accession>A0A4Y9YNF8</accession>
<feature type="region of interest" description="Disordered" evidence="1">
    <location>
        <begin position="212"/>
        <end position="263"/>
    </location>
</feature>
<gene>
    <name evidence="3" type="ORF">EVJ58_g3364</name>
</gene>
<feature type="transmembrane region" description="Helical" evidence="2">
    <location>
        <begin position="333"/>
        <end position="352"/>
    </location>
</feature>
<name>A0A4Y9YNF8_9APHY</name>
<dbReference type="AlphaFoldDB" id="A0A4Y9YNF8"/>
<dbReference type="Proteomes" id="UP000298390">
    <property type="component" value="Unassembled WGS sequence"/>
</dbReference>
<proteinExistence type="predicted"/>
<feature type="compositionally biased region" description="Low complexity" evidence="1">
    <location>
        <begin position="212"/>
        <end position="231"/>
    </location>
</feature>
<feature type="transmembrane region" description="Helical" evidence="2">
    <location>
        <begin position="428"/>
        <end position="454"/>
    </location>
</feature>
<feature type="transmembrane region" description="Helical" evidence="2">
    <location>
        <begin position="308"/>
        <end position="326"/>
    </location>
</feature>
<comment type="caution">
    <text evidence="3">The sequence shown here is derived from an EMBL/GenBank/DDBJ whole genome shotgun (WGS) entry which is preliminary data.</text>
</comment>
<dbReference type="PANTHER" id="PTHR34391">
    <property type="entry name" value="UPF0658 GOLGI APPARATUS MEMBRANE PROTEIN C1952.10C-RELATED"/>
    <property type="match status" value="1"/>
</dbReference>
<keyword evidence="2" id="KW-0812">Transmembrane</keyword>
<sequence>MRMNFQRAWAHVPLSAQLALLWERITLSKLTTFYFVFSVLHFAIQLGLQIEAFAINANAASFLGGLVSQGNATQDGFTVWDGALRMCTAAPESLSAESCEILWQPTSMTGNSSVDLTNANVTSAVSSSIVSTASSASASSAASTTLLSSSTVSSSSSAALSSSSSSMVLTSAISTSLKYALSTAVTSSTSLPSASTKASVLNSTSSATRTVTVTHATSSSATPSSTSGVSSTDEEVEYDEKDVEDEDEDEDDEHHHRRSISSQPVIVNGQHELKFSGDGFNDVTLSYTCLTVLNWPLSQLDNTKREDITFIMFQFWLLAMSLVALLNESIPHIIATLLMHVAASAWGGFQIYDTALFHSEFSQLATNGACHVNLLPTYWDQRADVEIPSLALNGVALIVSAVLSWRLIKSFGWQTFKRVGASRTINRIYNVVLLLSISIQVALFFIAVTAGLWIDQLINGYIACHTDHALAFKVVDVVVLAILVPWLGLGWVSVRREKRLPMLAFLLLAVVYLAGWGSMFAAATFRWTFVQWRFFSIMASASVLLAVVTLVLGIICRVNFGKGLPRYLNAEEPLSDGDDFLPTAVETKAGKDVEKVEFPSTNTLVPTYMGSYPDQVEPSARAMGPRFFNSSVQPFESQPDPPPMYGAYGSGSPMSSKTAVGETHSLKRTPTNSSNASSGSNNSTRSKRWVIE</sequence>
<evidence type="ECO:0000256" key="2">
    <source>
        <dbReference type="SAM" id="Phobius"/>
    </source>
</evidence>
<keyword evidence="2" id="KW-0472">Membrane</keyword>
<dbReference type="InterPro" id="IPR040410">
    <property type="entry name" value="UPF0658_Golgi"/>
</dbReference>
<evidence type="ECO:0000313" key="3">
    <source>
        <dbReference type="EMBL" id="TFY63243.1"/>
    </source>
</evidence>
<reference evidence="3 4" key="1">
    <citation type="submission" date="2019-01" db="EMBL/GenBank/DDBJ databases">
        <title>Genome sequencing of the rare red list fungi Fomitopsis rosea.</title>
        <authorList>
            <person name="Buettner E."/>
            <person name="Kellner H."/>
        </authorList>
    </citation>
    <scope>NUCLEOTIDE SEQUENCE [LARGE SCALE GENOMIC DNA]</scope>
    <source>
        <strain evidence="3 4">DSM 105464</strain>
    </source>
</reference>
<feature type="transmembrane region" description="Helical" evidence="2">
    <location>
        <begin position="387"/>
        <end position="408"/>
    </location>
</feature>
<feature type="compositionally biased region" description="Low complexity" evidence="1">
    <location>
        <begin position="672"/>
        <end position="684"/>
    </location>
</feature>
<dbReference type="STRING" id="34475.A0A4Y9YNF8"/>
<dbReference type="GO" id="GO:0005794">
    <property type="term" value="C:Golgi apparatus"/>
    <property type="evidence" value="ECO:0007669"/>
    <property type="project" value="TreeGrafter"/>
</dbReference>